<feature type="compositionally biased region" description="Low complexity" evidence="1">
    <location>
        <begin position="101"/>
        <end position="112"/>
    </location>
</feature>
<feature type="compositionally biased region" description="Basic and acidic residues" evidence="1">
    <location>
        <begin position="63"/>
        <end position="75"/>
    </location>
</feature>
<dbReference type="AlphaFoldDB" id="A0A7J7SC79"/>
<evidence type="ECO:0000256" key="1">
    <source>
        <dbReference type="SAM" id="MobiDB-lite"/>
    </source>
</evidence>
<organism evidence="2 3">
    <name type="scientific">Myotis myotis</name>
    <name type="common">Greater mouse-eared bat</name>
    <name type="synonym">Vespertilio myotis</name>
    <dbReference type="NCBI Taxonomy" id="51298"/>
    <lineage>
        <taxon>Eukaryota</taxon>
        <taxon>Metazoa</taxon>
        <taxon>Chordata</taxon>
        <taxon>Craniata</taxon>
        <taxon>Vertebrata</taxon>
        <taxon>Euteleostomi</taxon>
        <taxon>Mammalia</taxon>
        <taxon>Eutheria</taxon>
        <taxon>Laurasiatheria</taxon>
        <taxon>Chiroptera</taxon>
        <taxon>Yangochiroptera</taxon>
        <taxon>Vespertilionidae</taxon>
        <taxon>Myotis</taxon>
    </lineage>
</organism>
<feature type="region of interest" description="Disordered" evidence="1">
    <location>
        <begin position="63"/>
        <end position="117"/>
    </location>
</feature>
<keyword evidence="3" id="KW-1185">Reference proteome</keyword>
<reference evidence="2 3" key="1">
    <citation type="journal article" date="2020" name="Nature">
        <title>Six reference-quality genomes reveal evolution of bat adaptations.</title>
        <authorList>
            <person name="Jebb D."/>
            <person name="Huang Z."/>
            <person name="Pippel M."/>
            <person name="Hughes G.M."/>
            <person name="Lavrichenko K."/>
            <person name="Devanna P."/>
            <person name="Winkler S."/>
            <person name="Jermiin L.S."/>
            <person name="Skirmuntt E.C."/>
            <person name="Katzourakis A."/>
            <person name="Burkitt-Gray L."/>
            <person name="Ray D.A."/>
            <person name="Sullivan K.A.M."/>
            <person name="Roscito J.G."/>
            <person name="Kirilenko B.M."/>
            <person name="Davalos L.M."/>
            <person name="Corthals A.P."/>
            <person name="Power M.L."/>
            <person name="Jones G."/>
            <person name="Ransome R.D."/>
            <person name="Dechmann D.K.N."/>
            <person name="Locatelli A.G."/>
            <person name="Puechmaille S.J."/>
            <person name="Fedrigo O."/>
            <person name="Jarvis E.D."/>
            <person name="Hiller M."/>
            <person name="Vernes S.C."/>
            <person name="Myers E.W."/>
            <person name="Teeling E.C."/>
        </authorList>
    </citation>
    <scope>NUCLEOTIDE SEQUENCE [LARGE SCALE GENOMIC DNA]</scope>
    <source>
        <strain evidence="2">MMyoMyo1</strain>
        <tissue evidence="2">Flight muscle</tissue>
    </source>
</reference>
<name>A0A7J7SC79_MYOMY</name>
<feature type="region of interest" description="Disordered" evidence="1">
    <location>
        <begin position="1"/>
        <end position="36"/>
    </location>
</feature>
<evidence type="ECO:0000313" key="2">
    <source>
        <dbReference type="EMBL" id="KAF6286001.1"/>
    </source>
</evidence>
<gene>
    <name evidence="2" type="ORF">mMyoMyo1_009551</name>
</gene>
<dbReference type="EMBL" id="JABWUV010000019">
    <property type="protein sequence ID" value="KAF6286001.1"/>
    <property type="molecule type" value="Genomic_DNA"/>
</dbReference>
<dbReference type="Proteomes" id="UP000527355">
    <property type="component" value="Unassembled WGS sequence"/>
</dbReference>
<accession>A0A7J7SC79</accession>
<evidence type="ECO:0000313" key="3">
    <source>
        <dbReference type="Proteomes" id="UP000527355"/>
    </source>
</evidence>
<protein>
    <submittedName>
        <fullName evidence="2">Uncharacterized protein</fullName>
    </submittedName>
</protein>
<sequence>MAHAGGGRRGDWPGSGVPWRRGWRKPPLTRPGSPAGWRLPICPAGSLERGVLVDKRSSAVRGVLEERGGTGREPRSAALFPPPGNCRSPRGQRWVTGWGGARPPRNQPQRPGNLERSTKFLDPLGVQSHVLAPPPPGPGCCLPAQGVQLTPAFSEACFIFNSFQKRKKKMC</sequence>
<comment type="caution">
    <text evidence="2">The sequence shown here is derived from an EMBL/GenBank/DDBJ whole genome shotgun (WGS) entry which is preliminary data.</text>
</comment>
<proteinExistence type="predicted"/>